<protein>
    <submittedName>
        <fullName evidence="1">Uncharacterized protein</fullName>
    </submittedName>
</protein>
<keyword evidence="2" id="KW-1185">Reference proteome</keyword>
<reference evidence="1 2" key="1">
    <citation type="submission" date="2013-07" db="EMBL/GenBank/DDBJ databases">
        <title>The Genome Sequence of Cryptococcus heveanensis BCC8398.</title>
        <authorList>
            <consortium name="The Broad Institute Genome Sequencing Platform"/>
            <person name="Cuomo C."/>
            <person name="Litvintseva A."/>
            <person name="Chen Y."/>
            <person name="Heitman J."/>
            <person name="Sun S."/>
            <person name="Springer D."/>
            <person name="Dromer F."/>
            <person name="Young S.K."/>
            <person name="Zeng Q."/>
            <person name="Gargeya S."/>
            <person name="Fitzgerald M."/>
            <person name="Abouelleil A."/>
            <person name="Alvarado L."/>
            <person name="Berlin A.M."/>
            <person name="Chapman S.B."/>
            <person name="Dewar J."/>
            <person name="Goldberg J."/>
            <person name="Griggs A."/>
            <person name="Gujja S."/>
            <person name="Hansen M."/>
            <person name="Howarth C."/>
            <person name="Imamovic A."/>
            <person name="Larimer J."/>
            <person name="McCowan C."/>
            <person name="Murphy C."/>
            <person name="Pearson M."/>
            <person name="Priest M."/>
            <person name="Roberts A."/>
            <person name="Saif S."/>
            <person name="Shea T."/>
            <person name="Sykes S."/>
            <person name="Wortman J."/>
            <person name="Nusbaum C."/>
            <person name="Birren B."/>
        </authorList>
    </citation>
    <scope>NUCLEOTIDE SEQUENCE [LARGE SCALE GENOMIC DNA]</scope>
    <source>
        <strain evidence="1 2">BCC8398</strain>
    </source>
</reference>
<proteinExistence type="predicted"/>
<evidence type="ECO:0000313" key="1">
    <source>
        <dbReference type="EMBL" id="OCF35047.1"/>
    </source>
</evidence>
<dbReference type="EMBL" id="KI669500">
    <property type="protein sequence ID" value="OCF35047.1"/>
    <property type="molecule type" value="Genomic_DNA"/>
</dbReference>
<accession>A0A1B9GVH4</accession>
<name>A0A1B9GVH4_9TREE</name>
<sequence length="235" mass="27015">MLTEGPTATFLPSGRISQVLAIIVYDIISHAFNDAVECTINHHCPGDHLSAKKVAYIAASFLALTRLVHDMYHVYQVGSADVVSPATRQDLVPYISRLALLCYFVPVIWLYCRSQRRVKINYLLNQAHKAPPAWCPKLNHAKNVNEVPFGTVRKFFRGIYLVSKACVRLYWTNLVRGPVDQDAPIDYWDFDHVYTWVHGEFCDELTPNQSYHSKQNAQYVKRLRERPPSRLKRIA</sequence>
<dbReference type="Proteomes" id="UP000092666">
    <property type="component" value="Unassembled WGS sequence"/>
</dbReference>
<evidence type="ECO:0000313" key="2">
    <source>
        <dbReference type="Proteomes" id="UP000092666"/>
    </source>
</evidence>
<organism evidence="1 2">
    <name type="scientific">Kwoniella heveanensis BCC8398</name>
    <dbReference type="NCBI Taxonomy" id="1296120"/>
    <lineage>
        <taxon>Eukaryota</taxon>
        <taxon>Fungi</taxon>
        <taxon>Dikarya</taxon>
        <taxon>Basidiomycota</taxon>
        <taxon>Agaricomycotina</taxon>
        <taxon>Tremellomycetes</taxon>
        <taxon>Tremellales</taxon>
        <taxon>Cryptococcaceae</taxon>
        <taxon>Kwoniella</taxon>
    </lineage>
</organism>
<gene>
    <name evidence="1" type="ORF">I316_03087</name>
</gene>
<dbReference type="AlphaFoldDB" id="A0A1B9GVH4"/>
<reference evidence="2" key="2">
    <citation type="submission" date="2013-12" db="EMBL/GenBank/DDBJ databases">
        <title>Evolution of pathogenesis and genome organization in the Tremellales.</title>
        <authorList>
            <person name="Cuomo C."/>
            <person name="Litvintseva A."/>
            <person name="Heitman J."/>
            <person name="Chen Y."/>
            <person name="Sun S."/>
            <person name="Springer D."/>
            <person name="Dromer F."/>
            <person name="Young S."/>
            <person name="Zeng Q."/>
            <person name="Chapman S."/>
            <person name="Gujja S."/>
            <person name="Saif S."/>
            <person name="Birren B."/>
        </authorList>
    </citation>
    <scope>NUCLEOTIDE SEQUENCE [LARGE SCALE GENOMIC DNA]</scope>
    <source>
        <strain evidence="2">BCC8398</strain>
    </source>
</reference>